<dbReference type="SUPFAM" id="SSF160631">
    <property type="entry name" value="SMI1/KNR4-like"/>
    <property type="match status" value="1"/>
</dbReference>
<protein>
    <recommendedName>
        <fullName evidence="1">Knr4/Smi1-like domain-containing protein</fullName>
    </recommendedName>
</protein>
<gene>
    <name evidence="2" type="ORF">Maq22A_c28510</name>
</gene>
<dbReference type="STRING" id="270351.Maq22A_c28510"/>
<organism evidence="2 3">
    <name type="scientific">Methylobacterium aquaticum</name>
    <dbReference type="NCBI Taxonomy" id="270351"/>
    <lineage>
        <taxon>Bacteria</taxon>
        <taxon>Pseudomonadati</taxon>
        <taxon>Pseudomonadota</taxon>
        <taxon>Alphaproteobacteria</taxon>
        <taxon>Hyphomicrobiales</taxon>
        <taxon>Methylobacteriaceae</taxon>
        <taxon>Methylobacterium</taxon>
    </lineage>
</organism>
<evidence type="ECO:0000259" key="1">
    <source>
        <dbReference type="SMART" id="SM00860"/>
    </source>
</evidence>
<dbReference type="Gene3D" id="3.40.1580.10">
    <property type="entry name" value="SMI1/KNR4-like"/>
    <property type="match status" value="1"/>
</dbReference>
<dbReference type="AlphaFoldDB" id="A0A1Y0Z8W0"/>
<reference evidence="3" key="2">
    <citation type="submission" date="2015-01" db="EMBL/GenBank/DDBJ databases">
        <title>Complete genome sequence of Methylobacterium aquaticum strain 22A.</title>
        <authorList>
            <person name="Tani A."/>
            <person name="Ogura Y."/>
            <person name="Hayashi T."/>
        </authorList>
    </citation>
    <scope>NUCLEOTIDE SEQUENCE [LARGE SCALE GENOMIC DNA]</scope>
    <source>
        <strain evidence="3">MA-22A</strain>
    </source>
</reference>
<dbReference type="Pfam" id="PF09346">
    <property type="entry name" value="SMI1_KNR4"/>
    <property type="match status" value="1"/>
</dbReference>
<sequence length="167" mass="18341">MTSNELATLLNNNVSLPEAAEIQAFETLIDMRLPEDYRAFLALTRGGRPSAHVVFSLDGEEIGSEYLRRVAGLNPDPDVSLEERHRMATACDIPEGLLSIMSDAGGNHIAIALRPDRFGEIFFLDHEVSGGEGRPSLEEAEGENWGYAIRFASSFSEMVAGFEIDRP</sequence>
<feature type="domain" description="Knr4/Smi1-like" evidence="1">
    <location>
        <begin position="16"/>
        <end position="161"/>
    </location>
</feature>
<dbReference type="InterPro" id="IPR018958">
    <property type="entry name" value="Knr4/Smi1-like_dom"/>
</dbReference>
<dbReference type="OrthoDB" id="8657476at2"/>
<evidence type="ECO:0000313" key="3">
    <source>
        <dbReference type="Proteomes" id="UP000061432"/>
    </source>
</evidence>
<accession>A0A1Y0Z8W0</accession>
<dbReference type="EMBL" id="AP014704">
    <property type="protein sequence ID" value="BAR47208.1"/>
    <property type="molecule type" value="Genomic_DNA"/>
</dbReference>
<dbReference type="Proteomes" id="UP000061432">
    <property type="component" value="Chromosome"/>
</dbReference>
<dbReference type="InterPro" id="IPR037883">
    <property type="entry name" value="Knr4/Smi1-like_sf"/>
</dbReference>
<dbReference type="SMART" id="SM00860">
    <property type="entry name" value="SMI1_KNR4"/>
    <property type="match status" value="1"/>
</dbReference>
<dbReference type="KEGG" id="maqu:Maq22A_c28510"/>
<proteinExistence type="predicted"/>
<evidence type="ECO:0000313" key="2">
    <source>
        <dbReference type="EMBL" id="BAR47208.1"/>
    </source>
</evidence>
<name>A0A1Y0Z8W0_9HYPH</name>
<reference evidence="2 3" key="1">
    <citation type="journal article" date="2015" name="Genome Announc.">
        <title>Complete Genome Sequence of Methylobacterium aquaticum Strain 22A, Isolated from Racomitrium japonicum Moss.</title>
        <authorList>
            <person name="Tani A."/>
            <person name="Ogura Y."/>
            <person name="Hayashi T."/>
            <person name="Kimbara K."/>
        </authorList>
    </citation>
    <scope>NUCLEOTIDE SEQUENCE [LARGE SCALE GENOMIC DNA]</scope>
    <source>
        <strain evidence="2 3">MA-22A</strain>
    </source>
</reference>